<evidence type="ECO:0000256" key="5">
    <source>
        <dbReference type="ARBA" id="ARBA00022989"/>
    </source>
</evidence>
<feature type="compositionally biased region" description="Basic and acidic residues" evidence="9">
    <location>
        <begin position="393"/>
        <end position="403"/>
    </location>
</feature>
<name>A0A7J5ZJ93_AMEME</name>
<feature type="region of interest" description="Disordered" evidence="9">
    <location>
        <begin position="373"/>
        <end position="403"/>
    </location>
</feature>
<dbReference type="PANTHER" id="PTHR15896">
    <property type="entry name" value="GOLGI PHOSPHOPROTEIN 2/GP73-RELATED"/>
    <property type="match status" value="1"/>
</dbReference>
<proteinExistence type="inferred from homology"/>
<dbReference type="GO" id="GO:0005794">
    <property type="term" value="C:Golgi apparatus"/>
    <property type="evidence" value="ECO:0007669"/>
    <property type="project" value="TreeGrafter"/>
</dbReference>
<keyword evidence="4" id="KW-0735">Signal-anchor</keyword>
<protein>
    <recommendedName>
        <fullName evidence="13">Golgi membrane protein 1</fullName>
    </recommendedName>
</protein>
<evidence type="ECO:0008006" key="13">
    <source>
        <dbReference type="Google" id="ProtNLM"/>
    </source>
</evidence>
<comment type="similarity">
    <text evidence="2">Belongs to the GOLM family.</text>
</comment>
<evidence type="ECO:0000256" key="2">
    <source>
        <dbReference type="ARBA" id="ARBA00007474"/>
    </source>
</evidence>
<keyword evidence="5 10" id="KW-1133">Transmembrane helix</keyword>
<feature type="coiled-coil region" evidence="8">
    <location>
        <begin position="71"/>
        <end position="183"/>
    </location>
</feature>
<keyword evidence="3 10" id="KW-0812">Transmembrane</keyword>
<reference evidence="11 12" key="1">
    <citation type="submission" date="2020-02" db="EMBL/GenBank/DDBJ databases">
        <title>A chromosome-scale genome assembly of the black bullhead catfish (Ameiurus melas).</title>
        <authorList>
            <person name="Wen M."/>
            <person name="Zham M."/>
            <person name="Cabau C."/>
            <person name="Klopp C."/>
            <person name="Donnadieu C."/>
            <person name="Roques C."/>
            <person name="Bouchez O."/>
            <person name="Lampietro C."/>
            <person name="Jouanno E."/>
            <person name="Herpin A."/>
            <person name="Louis A."/>
            <person name="Berthelot C."/>
            <person name="Parey E."/>
            <person name="Roest-Crollius H."/>
            <person name="Braasch I."/>
            <person name="Postlethwait J."/>
            <person name="Robinson-Rechavi M."/>
            <person name="Echchiki A."/>
            <person name="Begum T."/>
            <person name="Montfort J."/>
            <person name="Schartl M."/>
            <person name="Bobe J."/>
            <person name="Guiguen Y."/>
        </authorList>
    </citation>
    <scope>NUCLEOTIDE SEQUENCE [LARGE SCALE GENOMIC DNA]</scope>
    <source>
        <strain evidence="11">M_S1</strain>
        <tissue evidence="11">Blood</tissue>
    </source>
</reference>
<keyword evidence="12" id="KW-1185">Reference proteome</keyword>
<feature type="compositionally biased region" description="Basic and acidic residues" evidence="9">
    <location>
        <begin position="260"/>
        <end position="276"/>
    </location>
</feature>
<keyword evidence="7 10" id="KW-0472">Membrane</keyword>
<comment type="caution">
    <text evidence="11">The sequence shown here is derived from an EMBL/GenBank/DDBJ whole genome shotgun (WGS) entry which is preliminary data.</text>
</comment>
<evidence type="ECO:0000256" key="10">
    <source>
        <dbReference type="SAM" id="Phobius"/>
    </source>
</evidence>
<dbReference type="AlphaFoldDB" id="A0A7J5ZJ93"/>
<evidence type="ECO:0000256" key="4">
    <source>
        <dbReference type="ARBA" id="ARBA00022968"/>
    </source>
</evidence>
<evidence type="ECO:0000256" key="1">
    <source>
        <dbReference type="ARBA" id="ARBA00004606"/>
    </source>
</evidence>
<accession>A0A7J5ZJ93</accession>
<evidence type="ECO:0000313" key="11">
    <source>
        <dbReference type="EMBL" id="KAF4070530.1"/>
    </source>
</evidence>
<evidence type="ECO:0000256" key="8">
    <source>
        <dbReference type="SAM" id="Coils"/>
    </source>
</evidence>
<feature type="compositionally biased region" description="Acidic residues" evidence="9">
    <location>
        <begin position="374"/>
        <end position="392"/>
    </location>
</feature>
<sequence length="403" mass="44744">MRASHGNSGSFYRFVYACTSCCIDCRSRTRGMIGALVNVRRGGRSPPLLTVTLIACILLFGFNYWVSSSRNVELQTKLLELEEAVRRVSAERTREQMGRTAAEERVRRQTEQLALLEGAHQRRQQSAQSLWMQEKESLLLNISSTAKTVQNMKNQMKSLREDLSKVQKELQSCQNNMNTLNKKLTYDMTQCNTQILAQKEECNEKVAAAKLEVQKKYVNQNSAAAAVQPGVDSTPKAVVSKPMSEALAGNDSAENAGKPLKREPAPGTKPKTDDHLETNEIPQDRAVLTTNDLDKLALPSIPLLPKQNSTRNSLTNAMEGVMDIKGGDSKDADALLDTAAVTNVKEEDAIEYDNEGEIEKRLSKLKDDKAAAQEFDEELADYNGDDENEPEFEADKQAELAKV</sequence>
<dbReference type="EMBL" id="JAAGNN010000029">
    <property type="protein sequence ID" value="KAF4070530.1"/>
    <property type="molecule type" value="Genomic_DNA"/>
</dbReference>
<evidence type="ECO:0000256" key="3">
    <source>
        <dbReference type="ARBA" id="ARBA00022692"/>
    </source>
</evidence>
<feature type="region of interest" description="Disordered" evidence="9">
    <location>
        <begin position="245"/>
        <end position="276"/>
    </location>
</feature>
<keyword evidence="6 8" id="KW-0175">Coiled coil</keyword>
<evidence type="ECO:0000256" key="6">
    <source>
        <dbReference type="ARBA" id="ARBA00023054"/>
    </source>
</evidence>
<evidence type="ECO:0000256" key="9">
    <source>
        <dbReference type="SAM" id="MobiDB-lite"/>
    </source>
</evidence>
<evidence type="ECO:0000313" key="12">
    <source>
        <dbReference type="Proteomes" id="UP000593565"/>
    </source>
</evidence>
<evidence type="ECO:0000256" key="7">
    <source>
        <dbReference type="ARBA" id="ARBA00023136"/>
    </source>
</evidence>
<feature type="transmembrane region" description="Helical" evidence="10">
    <location>
        <begin position="48"/>
        <end position="66"/>
    </location>
</feature>
<gene>
    <name evidence="11" type="ORF">AMELA_G00286440</name>
</gene>
<dbReference type="GO" id="GO:0016020">
    <property type="term" value="C:membrane"/>
    <property type="evidence" value="ECO:0007669"/>
    <property type="project" value="UniProtKB-SubCell"/>
</dbReference>
<dbReference type="InterPro" id="IPR026139">
    <property type="entry name" value="GOLM1/CASC4"/>
</dbReference>
<organism evidence="11 12">
    <name type="scientific">Ameiurus melas</name>
    <name type="common">Black bullhead</name>
    <name type="synonym">Silurus melas</name>
    <dbReference type="NCBI Taxonomy" id="219545"/>
    <lineage>
        <taxon>Eukaryota</taxon>
        <taxon>Metazoa</taxon>
        <taxon>Chordata</taxon>
        <taxon>Craniata</taxon>
        <taxon>Vertebrata</taxon>
        <taxon>Euteleostomi</taxon>
        <taxon>Actinopterygii</taxon>
        <taxon>Neopterygii</taxon>
        <taxon>Teleostei</taxon>
        <taxon>Ostariophysi</taxon>
        <taxon>Siluriformes</taxon>
        <taxon>Ictaluridae</taxon>
        <taxon>Ameiurus</taxon>
    </lineage>
</organism>
<dbReference type="PRINTS" id="PR02084">
    <property type="entry name" value="GOLM1CASC4"/>
</dbReference>
<comment type="subcellular location">
    <subcellularLocation>
        <location evidence="1">Membrane</location>
        <topology evidence="1">Single-pass type II membrane protein</topology>
    </subcellularLocation>
</comment>
<dbReference type="PANTHER" id="PTHR15896:SF8">
    <property type="entry name" value="GOLGI MEMBRANE PROTEIN 1"/>
    <property type="match status" value="1"/>
</dbReference>
<dbReference type="Proteomes" id="UP000593565">
    <property type="component" value="Unassembled WGS sequence"/>
</dbReference>